<dbReference type="InterPro" id="IPR023997">
    <property type="entry name" value="TonB-dep_OMP_SusC/RagA_CS"/>
</dbReference>
<dbReference type="Gene3D" id="2.170.130.10">
    <property type="entry name" value="TonB-dependent receptor, plug domain"/>
    <property type="match status" value="1"/>
</dbReference>
<dbReference type="Gene3D" id="2.60.40.1120">
    <property type="entry name" value="Carboxypeptidase-like, regulatory domain"/>
    <property type="match status" value="1"/>
</dbReference>
<dbReference type="EMBL" id="JACIER010000003">
    <property type="protein sequence ID" value="MBB4043400.1"/>
    <property type="molecule type" value="Genomic_DNA"/>
</dbReference>
<proteinExistence type="inferred from homology"/>
<name>A0A840CU34_9BACE</name>
<dbReference type="InterPro" id="IPR039426">
    <property type="entry name" value="TonB-dep_rcpt-like"/>
</dbReference>
<dbReference type="NCBIfam" id="TIGR04057">
    <property type="entry name" value="SusC_RagA_signa"/>
    <property type="match status" value="1"/>
</dbReference>
<dbReference type="SUPFAM" id="SSF49464">
    <property type="entry name" value="Carboxypeptidase regulatory domain-like"/>
    <property type="match status" value="1"/>
</dbReference>
<dbReference type="Proteomes" id="UP000560658">
    <property type="component" value="Unassembled WGS sequence"/>
</dbReference>
<comment type="similarity">
    <text evidence="7">Belongs to the TonB-dependent receptor family.</text>
</comment>
<evidence type="ECO:0000256" key="4">
    <source>
        <dbReference type="ARBA" id="ARBA00022692"/>
    </source>
</evidence>
<protein>
    <submittedName>
        <fullName evidence="10">TonB-linked SusC/RagA family outer membrane protein</fullName>
    </submittedName>
</protein>
<evidence type="ECO:0000256" key="8">
    <source>
        <dbReference type="SAM" id="SignalP"/>
    </source>
</evidence>
<evidence type="ECO:0000256" key="1">
    <source>
        <dbReference type="ARBA" id="ARBA00004571"/>
    </source>
</evidence>
<dbReference type="Pfam" id="PF13715">
    <property type="entry name" value="CarbopepD_reg_2"/>
    <property type="match status" value="1"/>
</dbReference>
<dbReference type="NCBIfam" id="TIGR04056">
    <property type="entry name" value="OMP_RagA_SusC"/>
    <property type="match status" value="1"/>
</dbReference>
<keyword evidence="5 7" id="KW-0472">Membrane</keyword>
<accession>A0A840CU34</accession>
<dbReference type="InterPro" id="IPR023996">
    <property type="entry name" value="TonB-dep_OMP_SusC/RagA"/>
</dbReference>
<dbReference type="Pfam" id="PF07715">
    <property type="entry name" value="Plug"/>
    <property type="match status" value="1"/>
</dbReference>
<evidence type="ECO:0000256" key="7">
    <source>
        <dbReference type="PROSITE-ProRule" id="PRU01360"/>
    </source>
</evidence>
<evidence type="ECO:0000259" key="9">
    <source>
        <dbReference type="Pfam" id="PF07715"/>
    </source>
</evidence>
<dbReference type="InterPro" id="IPR037066">
    <property type="entry name" value="Plug_dom_sf"/>
</dbReference>
<evidence type="ECO:0000256" key="5">
    <source>
        <dbReference type="ARBA" id="ARBA00023136"/>
    </source>
</evidence>
<keyword evidence="11" id="KW-1185">Reference proteome</keyword>
<evidence type="ECO:0000256" key="2">
    <source>
        <dbReference type="ARBA" id="ARBA00022448"/>
    </source>
</evidence>
<evidence type="ECO:0000256" key="3">
    <source>
        <dbReference type="ARBA" id="ARBA00022452"/>
    </source>
</evidence>
<comment type="caution">
    <text evidence="10">The sequence shown here is derived from an EMBL/GenBank/DDBJ whole genome shotgun (WGS) entry which is preliminary data.</text>
</comment>
<dbReference type="InterPro" id="IPR008969">
    <property type="entry name" value="CarboxyPept-like_regulatory"/>
</dbReference>
<dbReference type="AlphaFoldDB" id="A0A840CU34"/>
<dbReference type="PROSITE" id="PS52016">
    <property type="entry name" value="TONB_DEPENDENT_REC_3"/>
    <property type="match status" value="1"/>
</dbReference>
<evidence type="ECO:0000256" key="6">
    <source>
        <dbReference type="ARBA" id="ARBA00023237"/>
    </source>
</evidence>
<evidence type="ECO:0000313" key="11">
    <source>
        <dbReference type="Proteomes" id="UP000560658"/>
    </source>
</evidence>
<dbReference type="RefSeq" id="WP_183208014.1">
    <property type="nucleotide sequence ID" value="NZ_JACIER010000003.1"/>
</dbReference>
<organism evidence="10 11">
    <name type="scientific">Bacteroides reticulotermitis</name>
    <dbReference type="NCBI Taxonomy" id="1133319"/>
    <lineage>
        <taxon>Bacteria</taxon>
        <taxon>Pseudomonadati</taxon>
        <taxon>Bacteroidota</taxon>
        <taxon>Bacteroidia</taxon>
        <taxon>Bacteroidales</taxon>
        <taxon>Bacteroidaceae</taxon>
        <taxon>Bacteroides</taxon>
    </lineage>
</organism>
<gene>
    <name evidence="10" type="ORF">GGR06_001167</name>
</gene>
<dbReference type="GO" id="GO:0009279">
    <property type="term" value="C:cell outer membrane"/>
    <property type="evidence" value="ECO:0007669"/>
    <property type="project" value="UniProtKB-SubCell"/>
</dbReference>
<dbReference type="FunFam" id="2.170.130.10:FF:000003">
    <property type="entry name" value="SusC/RagA family TonB-linked outer membrane protein"/>
    <property type="match status" value="1"/>
</dbReference>
<reference evidence="10" key="1">
    <citation type="submission" date="2020-08" db="EMBL/GenBank/DDBJ databases">
        <title>Genomic Encyclopedia of Type Strains, Phase IV (KMG-IV): sequencing the most valuable type-strain genomes for metagenomic binning, comparative biology and taxonomic classification.</title>
        <authorList>
            <person name="Goeker M."/>
        </authorList>
    </citation>
    <scope>NUCLEOTIDE SEQUENCE [LARGE SCALE GENOMIC DNA]</scope>
    <source>
        <strain evidence="10">DSM 105720</strain>
    </source>
</reference>
<comment type="subcellular location">
    <subcellularLocation>
        <location evidence="1 7">Cell outer membrane</location>
        <topology evidence="1 7">Multi-pass membrane protein</topology>
    </subcellularLocation>
</comment>
<dbReference type="Gene3D" id="2.40.170.20">
    <property type="entry name" value="TonB-dependent receptor, beta-barrel domain"/>
    <property type="match status" value="1"/>
</dbReference>
<keyword evidence="3 7" id="KW-1134">Transmembrane beta strand</keyword>
<keyword evidence="6 7" id="KW-0998">Cell outer membrane</keyword>
<feature type="signal peptide" evidence="8">
    <location>
        <begin position="1"/>
        <end position="21"/>
    </location>
</feature>
<feature type="chain" id="PRO_5032432015" evidence="8">
    <location>
        <begin position="22"/>
        <end position="1039"/>
    </location>
</feature>
<keyword evidence="4 7" id="KW-0812">Transmembrane</keyword>
<dbReference type="SUPFAM" id="SSF56935">
    <property type="entry name" value="Porins"/>
    <property type="match status" value="1"/>
</dbReference>
<keyword evidence="8" id="KW-0732">Signal</keyword>
<sequence>MKSKIIILIICALLGTVKAFAQNRTVQGVVLDSNNEPMIGATVAEVGNNKNGTIVDINGHFRLNVSPEAKYLEVSFVGYISSKVDITKQSNIKIVLQEDVKGIDEVVVVGYATQKKITATGATSAISAKDIRQIPTSSIQNALVGRLPGFFSQQRSGQPGGGGEWDQNDFYIRGVNSLNGDSQPLIIVDDIEYTYDQVQQLDVNEIETVTILKDASTTAIYGIRGANGVLVITTRRGKLGKPSINVSGDFGVQSIIRMPHYYDSYTSALLRNEALVNDAHGTSTPPEIQFDENDLFLFRNGNDPYGHANTNWTKELLNRTTTAQRANIDVSGGTNVVKYFVSFGVYNQSGMIKDQKPTDGYDDVNTNYKYNRTNFRTNLDIMPTKTTKIRFDMNGRFEMRNQPNKTNITDELDSYERLAPFMPLRNPDGSYSYASYKGGKNTVALNSILANTGYTRKNKNDFNIVIDVNQDLSAITQGLSVKALYSYAGTWEESRGLSRDADKQLPAFYYDSETGTYSPRNGQYAQYGTYSQRTGVGGYTSTTTLMFSGAYDRTFIDAHHVYGLLLYNRRSYVSGGALPRNYIGLTGRVGYDFKQRYMVEFNVARNGNDMFQKGERYGIFPAISIGWNLAEESFFKKLFPNIDLFKVRGSYGLVGTDNKVNKPVTEQEYSSSGGGPDFGVTSGLGQSGTMQFERALVNPYVTWEKERKTDIGLEINMFKSRLRLTADYFYNYRYDQLIAQNGTSALMGQSVPAVNNGETENRGVDGSISWRDTKKGFTYGITATISYAKNKIIYISESPNYPWQAQTGRPIGVGLYYKTDGLLTVNDFVDVEKGILKEGVAKTNFDNAGIPQPGNIKFVDMDGDGVITEADKTYADKPNLPTTTYGLGLSFGYKGVSLNLLFQGATDYSVYLGMLGGGNYRAMHMDRYTPANESQEYPRLSVMGGSGDRNIMSWGTSMSDYWLKDAYYVRLKSAELSWQMPEQWFKNIIIKGCRLYATGFNLFTISNINKYQQDAEIGCSFGRTYPNTINFNFGAQLSF</sequence>
<keyword evidence="2 7" id="KW-0813">Transport</keyword>
<evidence type="ECO:0000313" key="10">
    <source>
        <dbReference type="EMBL" id="MBB4043400.1"/>
    </source>
</evidence>
<dbReference type="InterPro" id="IPR012910">
    <property type="entry name" value="Plug_dom"/>
</dbReference>
<dbReference type="InterPro" id="IPR036942">
    <property type="entry name" value="Beta-barrel_TonB_sf"/>
</dbReference>
<feature type="domain" description="TonB-dependent receptor plug" evidence="9">
    <location>
        <begin position="116"/>
        <end position="229"/>
    </location>
</feature>